<feature type="non-terminal residue" evidence="2">
    <location>
        <position position="1"/>
    </location>
</feature>
<dbReference type="EMBL" id="JANPWB010000014">
    <property type="protein sequence ID" value="KAJ1101458.1"/>
    <property type="molecule type" value="Genomic_DNA"/>
</dbReference>
<gene>
    <name evidence="2" type="ORF">NDU88_006526</name>
</gene>
<protein>
    <submittedName>
        <fullName evidence="2">Uncharacterized protein</fullName>
    </submittedName>
</protein>
<feature type="compositionally biased region" description="Low complexity" evidence="1">
    <location>
        <begin position="55"/>
        <end position="64"/>
    </location>
</feature>
<reference evidence="2" key="1">
    <citation type="journal article" date="2022" name="bioRxiv">
        <title>Sequencing and chromosome-scale assembly of the giantPleurodeles waltlgenome.</title>
        <authorList>
            <person name="Brown T."/>
            <person name="Elewa A."/>
            <person name="Iarovenko S."/>
            <person name="Subramanian E."/>
            <person name="Araus A.J."/>
            <person name="Petzold A."/>
            <person name="Susuki M."/>
            <person name="Suzuki K.-i.T."/>
            <person name="Hayashi T."/>
            <person name="Toyoda A."/>
            <person name="Oliveira C."/>
            <person name="Osipova E."/>
            <person name="Leigh N.D."/>
            <person name="Simon A."/>
            <person name="Yun M.H."/>
        </authorList>
    </citation>
    <scope>NUCLEOTIDE SEQUENCE</scope>
    <source>
        <strain evidence="2">20211129_DDA</strain>
        <tissue evidence="2">Liver</tissue>
    </source>
</reference>
<name>A0AAV7MK58_PLEWA</name>
<proteinExistence type="predicted"/>
<accession>A0AAV7MK58</accession>
<comment type="caution">
    <text evidence="2">The sequence shown here is derived from an EMBL/GenBank/DDBJ whole genome shotgun (WGS) entry which is preliminary data.</text>
</comment>
<dbReference type="AlphaFoldDB" id="A0AAV7MK58"/>
<evidence type="ECO:0000313" key="3">
    <source>
        <dbReference type="Proteomes" id="UP001066276"/>
    </source>
</evidence>
<keyword evidence="3" id="KW-1185">Reference proteome</keyword>
<feature type="region of interest" description="Disordered" evidence="1">
    <location>
        <begin position="55"/>
        <end position="85"/>
    </location>
</feature>
<evidence type="ECO:0000313" key="2">
    <source>
        <dbReference type="EMBL" id="KAJ1101458.1"/>
    </source>
</evidence>
<organism evidence="2 3">
    <name type="scientific">Pleurodeles waltl</name>
    <name type="common">Iberian ribbed newt</name>
    <dbReference type="NCBI Taxonomy" id="8319"/>
    <lineage>
        <taxon>Eukaryota</taxon>
        <taxon>Metazoa</taxon>
        <taxon>Chordata</taxon>
        <taxon>Craniata</taxon>
        <taxon>Vertebrata</taxon>
        <taxon>Euteleostomi</taxon>
        <taxon>Amphibia</taxon>
        <taxon>Batrachia</taxon>
        <taxon>Caudata</taxon>
        <taxon>Salamandroidea</taxon>
        <taxon>Salamandridae</taxon>
        <taxon>Pleurodelinae</taxon>
        <taxon>Pleurodeles</taxon>
    </lineage>
</organism>
<dbReference type="Proteomes" id="UP001066276">
    <property type="component" value="Chromosome 10"/>
</dbReference>
<evidence type="ECO:0000256" key="1">
    <source>
        <dbReference type="SAM" id="MobiDB-lite"/>
    </source>
</evidence>
<feature type="non-terminal residue" evidence="2">
    <location>
        <position position="108"/>
    </location>
</feature>
<sequence>IDPVYRFLVGNPRWRPDFQADRHYRSSPSPDRTLLPFTCESRGCRGRRAPAARTAACASRLSGGPRKDRGRDGKHRRAPQEDASAALALDPRSCFFRPIAIPAVSWQH</sequence>